<evidence type="ECO:0000313" key="4">
    <source>
        <dbReference type="Proteomes" id="UP000265828"/>
    </source>
</evidence>
<dbReference type="EMBL" id="QRZI01000001">
    <property type="protein sequence ID" value="RGV66353.1"/>
    <property type="molecule type" value="Genomic_DNA"/>
</dbReference>
<accession>A0A395XAX7</accession>
<evidence type="ECO:0000313" key="5">
    <source>
        <dbReference type="Proteomes" id="UP000284267"/>
    </source>
</evidence>
<sequence length="153" mass="17381">MEQMDDEIYQAFSNVTSEESGNVISDENNRNLQYKDIYNIHVPKSRDKIVLDIGSIEKLQKECKEIKQAKFPYAEVCLGVASLLLGAFLSALISQVTYELKFLSILFYSICPVGGIGCSVAYWFLRKNNMADAKKLADYVEEYLIIPTEESEE</sequence>
<comment type="caution">
    <text evidence="2">The sequence shown here is derived from an EMBL/GenBank/DDBJ whole genome shotgun (WGS) entry which is preliminary data.</text>
</comment>
<dbReference type="Proteomes" id="UP000265828">
    <property type="component" value="Unassembled WGS sequence"/>
</dbReference>
<evidence type="ECO:0000256" key="1">
    <source>
        <dbReference type="SAM" id="Phobius"/>
    </source>
</evidence>
<gene>
    <name evidence="3" type="ORF">DW040_06070</name>
    <name evidence="2" type="ORF">DWW07_01280</name>
</gene>
<keyword evidence="1" id="KW-0472">Membrane</keyword>
<reference evidence="4 5" key="1">
    <citation type="submission" date="2018-08" db="EMBL/GenBank/DDBJ databases">
        <title>A genome reference for cultivated species of the human gut microbiota.</title>
        <authorList>
            <person name="Zou Y."/>
            <person name="Xue W."/>
            <person name="Luo G."/>
        </authorList>
    </citation>
    <scope>NUCLEOTIDE SEQUENCE [LARGE SCALE GENOMIC DNA]</scope>
    <source>
        <strain evidence="2 4">AF14-23</strain>
        <strain evidence="3 5">AF39-4</strain>
    </source>
</reference>
<feature type="transmembrane region" description="Helical" evidence="1">
    <location>
        <begin position="71"/>
        <end position="93"/>
    </location>
</feature>
<name>A0A395XAX7_9FIRM</name>
<dbReference type="RefSeq" id="WP_117627522.1">
    <property type="nucleotide sequence ID" value="NZ_CABJDZ010000002.1"/>
</dbReference>
<dbReference type="AlphaFoldDB" id="A0A395XAX7"/>
<evidence type="ECO:0000313" key="3">
    <source>
        <dbReference type="EMBL" id="RHK96761.1"/>
    </source>
</evidence>
<keyword evidence="1" id="KW-0812">Transmembrane</keyword>
<proteinExistence type="predicted"/>
<feature type="transmembrane region" description="Helical" evidence="1">
    <location>
        <begin position="105"/>
        <end position="125"/>
    </location>
</feature>
<organism evidence="2 4">
    <name type="scientific">Blautia obeum</name>
    <dbReference type="NCBI Taxonomy" id="40520"/>
    <lineage>
        <taxon>Bacteria</taxon>
        <taxon>Bacillati</taxon>
        <taxon>Bacillota</taxon>
        <taxon>Clostridia</taxon>
        <taxon>Lachnospirales</taxon>
        <taxon>Lachnospiraceae</taxon>
        <taxon>Blautia</taxon>
    </lineage>
</organism>
<dbReference type="EMBL" id="QROE01000002">
    <property type="protein sequence ID" value="RHK96761.1"/>
    <property type="molecule type" value="Genomic_DNA"/>
</dbReference>
<protein>
    <submittedName>
        <fullName evidence="2">Uncharacterized protein</fullName>
    </submittedName>
</protein>
<keyword evidence="1" id="KW-1133">Transmembrane helix</keyword>
<dbReference type="Proteomes" id="UP000284267">
    <property type="component" value="Unassembled WGS sequence"/>
</dbReference>
<evidence type="ECO:0000313" key="2">
    <source>
        <dbReference type="EMBL" id="RGV66353.1"/>
    </source>
</evidence>